<comment type="caution">
    <text evidence="2">The sequence shown here is derived from an EMBL/GenBank/DDBJ whole genome shotgun (WGS) entry which is preliminary data.</text>
</comment>
<feature type="chain" id="PRO_5020593802" evidence="1">
    <location>
        <begin position="17"/>
        <end position="133"/>
    </location>
</feature>
<dbReference type="EMBL" id="AZBU02000002">
    <property type="protein sequence ID" value="TKR94682.1"/>
    <property type="molecule type" value="Genomic_DNA"/>
</dbReference>
<organism evidence="2 3">
    <name type="scientific">Steinernema carpocapsae</name>
    <name type="common">Entomopathogenic nematode</name>
    <dbReference type="NCBI Taxonomy" id="34508"/>
    <lineage>
        <taxon>Eukaryota</taxon>
        <taxon>Metazoa</taxon>
        <taxon>Ecdysozoa</taxon>
        <taxon>Nematoda</taxon>
        <taxon>Chromadorea</taxon>
        <taxon>Rhabditida</taxon>
        <taxon>Tylenchina</taxon>
        <taxon>Panagrolaimomorpha</taxon>
        <taxon>Strongyloidoidea</taxon>
        <taxon>Steinernematidae</taxon>
        <taxon>Steinernema</taxon>
    </lineage>
</organism>
<gene>
    <name evidence="2" type="ORF">L596_008941</name>
</gene>
<reference evidence="2 3" key="2">
    <citation type="journal article" date="2019" name="G3 (Bethesda)">
        <title>Hybrid Assembly of the Genome of the Entomopathogenic Nematode Steinernema carpocapsae Identifies the X-Chromosome.</title>
        <authorList>
            <person name="Serra L."/>
            <person name="Macchietto M."/>
            <person name="Macias-Munoz A."/>
            <person name="McGill C.J."/>
            <person name="Rodriguez I.M."/>
            <person name="Rodriguez B."/>
            <person name="Murad R."/>
            <person name="Mortazavi A."/>
        </authorList>
    </citation>
    <scope>NUCLEOTIDE SEQUENCE [LARGE SCALE GENOMIC DNA]</scope>
    <source>
        <strain evidence="2 3">ALL</strain>
    </source>
</reference>
<dbReference type="AlphaFoldDB" id="A0A4U5PDZ4"/>
<keyword evidence="3" id="KW-1185">Reference proteome</keyword>
<sequence>MTTRLLLLLFAEAILGFALVQSNCNCQTIVDGINVEFQQLYDVANATRFLECKSDPDQPKYAAEYMGVMLFFVQLSESYCAPHREPYAYKIPGNCTGLQQVYDDFNVNLLQLYAKIDTACQCGCKKIPTQIHV</sequence>
<name>A0A4U5PDZ4_STECR</name>
<evidence type="ECO:0000313" key="3">
    <source>
        <dbReference type="Proteomes" id="UP000298663"/>
    </source>
</evidence>
<accession>A0A4U5PDZ4</accession>
<protein>
    <submittedName>
        <fullName evidence="2">Uncharacterized protein</fullName>
    </submittedName>
</protein>
<feature type="signal peptide" evidence="1">
    <location>
        <begin position="1"/>
        <end position="16"/>
    </location>
</feature>
<evidence type="ECO:0000256" key="1">
    <source>
        <dbReference type="SAM" id="SignalP"/>
    </source>
</evidence>
<evidence type="ECO:0000313" key="2">
    <source>
        <dbReference type="EMBL" id="TKR94682.1"/>
    </source>
</evidence>
<proteinExistence type="predicted"/>
<keyword evidence="1" id="KW-0732">Signal</keyword>
<reference evidence="2 3" key="1">
    <citation type="journal article" date="2015" name="Genome Biol.">
        <title>Comparative genomics of Steinernema reveals deeply conserved gene regulatory networks.</title>
        <authorList>
            <person name="Dillman A.R."/>
            <person name="Macchietto M."/>
            <person name="Porter C.F."/>
            <person name="Rogers A."/>
            <person name="Williams B."/>
            <person name="Antoshechkin I."/>
            <person name="Lee M.M."/>
            <person name="Goodwin Z."/>
            <person name="Lu X."/>
            <person name="Lewis E.E."/>
            <person name="Goodrich-Blair H."/>
            <person name="Stock S.P."/>
            <person name="Adams B.J."/>
            <person name="Sternberg P.W."/>
            <person name="Mortazavi A."/>
        </authorList>
    </citation>
    <scope>NUCLEOTIDE SEQUENCE [LARGE SCALE GENOMIC DNA]</scope>
    <source>
        <strain evidence="2 3">ALL</strain>
    </source>
</reference>
<dbReference type="Proteomes" id="UP000298663">
    <property type="component" value="Unassembled WGS sequence"/>
</dbReference>